<dbReference type="Gene3D" id="3.90.25.10">
    <property type="entry name" value="UDP-galactose 4-epimerase, domain 1"/>
    <property type="match status" value="1"/>
</dbReference>
<accession>A0A2X0J700</accession>
<dbReference type="InterPro" id="IPR008030">
    <property type="entry name" value="NmrA-like"/>
</dbReference>
<dbReference type="Gene3D" id="3.40.50.720">
    <property type="entry name" value="NAD(P)-binding Rossmann-like Domain"/>
    <property type="match status" value="1"/>
</dbReference>
<dbReference type="AlphaFoldDB" id="A0A2X0J700"/>
<keyword evidence="3" id="KW-1185">Reference proteome</keyword>
<proteinExistence type="predicted"/>
<protein>
    <submittedName>
        <fullName evidence="2">SDR family NAD(P)-dependent oxidoreductase</fullName>
    </submittedName>
</protein>
<dbReference type="OrthoDB" id="3250520at2"/>
<dbReference type="SUPFAM" id="SSF51735">
    <property type="entry name" value="NAD(P)-binding Rossmann-fold domains"/>
    <property type="match status" value="1"/>
</dbReference>
<dbReference type="Pfam" id="PF05368">
    <property type="entry name" value="NmrA"/>
    <property type="match status" value="1"/>
</dbReference>
<dbReference type="CDD" id="cd05269">
    <property type="entry name" value="TMR_SDR_a"/>
    <property type="match status" value="1"/>
</dbReference>
<dbReference type="PANTHER" id="PTHR43162">
    <property type="match status" value="1"/>
</dbReference>
<dbReference type="Proteomes" id="UP000248889">
    <property type="component" value="Unassembled WGS sequence"/>
</dbReference>
<dbReference type="EMBL" id="QKYN01000092">
    <property type="protein sequence ID" value="RAG83208.1"/>
    <property type="molecule type" value="Genomic_DNA"/>
</dbReference>
<reference evidence="2 3" key="1">
    <citation type="submission" date="2018-06" db="EMBL/GenBank/DDBJ databases">
        <title>Streptacidiphilus pinicola sp. nov., isolated from pine grove soil.</title>
        <authorList>
            <person name="Roh S.G."/>
            <person name="Park S."/>
            <person name="Kim M.-K."/>
            <person name="Yun B.-R."/>
            <person name="Park J."/>
            <person name="Kim M.J."/>
            <person name="Kim Y.S."/>
            <person name="Kim S.B."/>
        </authorList>
    </citation>
    <scope>NUCLEOTIDE SEQUENCE [LARGE SCALE GENOMIC DNA]</scope>
    <source>
        <strain evidence="2 3">MMS16-CNU450</strain>
    </source>
</reference>
<dbReference type="PANTHER" id="PTHR43162:SF1">
    <property type="entry name" value="PRESTALK A DIFFERENTIATION PROTEIN A"/>
    <property type="match status" value="1"/>
</dbReference>
<name>A0A2X0J700_9ACTN</name>
<dbReference type="RefSeq" id="WP_111503980.1">
    <property type="nucleotide sequence ID" value="NZ_QKYN01000092.1"/>
</dbReference>
<sequence length="318" mass="34337">MILITGATGLTGSALVREFGRQARPARALVRDPAKGRTEREAAGVSTVRGDLLAAETLAPALDGVETVVLISSADDRMVEAQGNLIDAAVAAGVRHVVKMSGLGIDPDSVFRYGRYHAQVEEHLRAAPVAATVLRPSQFMQVYYREVPTMLADGTFAQPLGETRLAPVDVEDLAKVAFAAATGPAPEHGETDVLPMTGPEALSMTEVCAILSETVGRPIRYVDLTPEEKHRHLVAAGIPPRFADDLDDLFRLRREGGPESRVDVTAFERFGIRPTTFAQFALRSAPVFRGETAPERLWAAGWLDTERLDTDRTTGTAR</sequence>
<dbReference type="InterPro" id="IPR051604">
    <property type="entry name" value="Ergot_Alk_Oxidoreductase"/>
</dbReference>
<dbReference type="InterPro" id="IPR036291">
    <property type="entry name" value="NAD(P)-bd_dom_sf"/>
</dbReference>
<evidence type="ECO:0000259" key="1">
    <source>
        <dbReference type="Pfam" id="PF05368"/>
    </source>
</evidence>
<gene>
    <name evidence="2" type="ORF">DN069_23525</name>
</gene>
<comment type="caution">
    <text evidence="2">The sequence shown here is derived from an EMBL/GenBank/DDBJ whole genome shotgun (WGS) entry which is preliminary data.</text>
</comment>
<feature type="domain" description="NmrA-like" evidence="1">
    <location>
        <begin position="2"/>
        <end position="258"/>
    </location>
</feature>
<evidence type="ECO:0000313" key="3">
    <source>
        <dbReference type="Proteomes" id="UP000248889"/>
    </source>
</evidence>
<organism evidence="2 3">
    <name type="scientific">Streptacidiphilus pinicola</name>
    <dbReference type="NCBI Taxonomy" id="2219663"/>
    <lineage>
        <taxon>Bacteria</taxon>
        <taxon>Bacillati</taxon>
        <taxon>Actinomycetota</taxon>
        <taxon>Actinomycetes</taxon>
        <taxon>Kitasatosporales</taxon>
        <taxon>Streptomycetaceae</taxon>
        <taxon>Streptacidiphilus</taxon>
    </lineage>
</organism>
<evidence type="ECO:0000313" key="2">
    <source>
        <dbReference type="EMBL" id="RAG83208.1"/>
    </source>
</evidence>